<dbReference type="Pfam" id="PF18928">
    <property type="entry name" value="DUF5677"/>
    <property type="match status" value="1"/>
</dbReference>
<comment type="caution">
    <text evidence="1">The sequence shown here is derived from an EMBL/GenBank/DDBJ whole genome shotgun (WGS) entry which is preliminary data.</text>
</comment>
<dbReference type="EMBL" id="JAHVKP010000001">
    <property type="protein sequence ID" value="MBY6217939.1"/>
    <property type="molecule type" value="Genomic_DNA"/>
</dbReference>
<organism evidence="1 2">
    <name type="scientific">Qipengyuania aquimaris</name>
    <dbReference type="NCBI Taxonomy" id="255984"/>
    <lineage>
        <taxon>Bacteria</taxon>
        <taxon>Pseudomonadati</taxon>
        <taxon>Pseudomonadota</taxon>
        <taxon>Alphaproteobacteria</taxon>
        <taxon>Sphingomonadales</taxon>
        <taxon>Erythrobacteraceae</taxon>
        <taxon>Qipengyuania</taxon>
    </lineage>
</organism>
<protein>
    <submittedName>
        <fullName evidence="1">Uncharacterized protein</fullName>
    </submittedName>
</protein>
<sequence length="466" mass="53594">MTKLPNVSLSSWRDERLAEMFWATLLVSQMTRDDYLQLFREISERCADLEGKDWGGLGHTKLAEQSDDDFDKIVEPIAKREQFQLLSALSLFPDLPDAHHWARHVPNWEDPPERGYEDIALAVGLTSWHQSEAATDIRWLRVLSMILGGKVHFVGHTAKIGEEIVGFPDVGDMKAVRPAIRAAEQSLGSVEGPEAEEGTKEWTSNFWKQCKTETACIRAEPKRPTRVQLDGLFDNVVDVYRDMERHFHHQESFEAIDEKLDAVFGLTFYGLNLVLNLIAGNSYRRVEGRLIIRSLCECYIVLSYLLKVDSEKTWKQYRNYGQGQAKLAYLKSIDIESGQKPKFYSEEDLEDLANEDKWEEFLDIDLGSWSKKNLRSMSEDAGVKDVYDRYYGWASGYVHGHWSAVRDTVFDLCLNPLHRLHRIPAIPRANMNDCSEDSVKLLNLILEKLNQTFPTFKGRVKFPRQA</sequence>
<dbReference type="Proteomes" id="UP000824927">
    <property type="component" value="Unassembled WGS sequence"/>
</dbReference>
<proteinExistence type="predicted"/>
<accession>A0A9Q3S0I7</accession>
<evidence type="ECO:0000313" key="2">
    <source>
        <dbReference type="Proteomes" id="UP000824927"/>
    </source>
</evidence>
<dbReference type="AlphaFoldDB" id="A0A9Q3S0I7"/>
<reference evidence="1" key="1">
    <citation type="submission" date="2021-06" db="EMBL/GenBank/DDBJ databases">
        <title>50 bacteria genomes isolated from Dapeng, Shenzhen, China.</title>
        <authorList>
            <person name="Zheng W."/>
            <person name="Yu S."/>
            <person name="Huang Y."/>
        </authorList>
    </citation>
    <scope>NUCLEOTIDE SEQUENCE</scope>
    <source>
        <strain evidence="1">DP4N28-2</strain>
    </source>
</reference>
<dbReference type="InterPro" id="IPR043733">
    <property type="entry name" value="DUF5677"/>
</dbReference>
<evidence type="ECO:0000313" key="1">
    <source>
        <dbReference type="EMBL" id="MBY6217939.1"/>
    </source>
</evidence>
<dbReference type="RefSeq" id="WP_222404922.1">
    <property type="nucleotide sequence ID" value="NZ_JAHVKP010000001.1"/>
</dbReference>
<gene>
    <name evidence="1" type="ORF">KUV31_06235</name>
</gene>
<name>A0A9Q3S0I7_9SPHN</name>